<dbReference type="PROSITE" id="PS00350">
    <property type="entry name" value="MADS_BOX_1"/>
    <property type="match status" value="1"/>
</dbReference>
<dbReference type="InterPro" id="IPR033896">
    <property type="entry name" value="MEF2-like_N"/>
</dbReference>
<evidence type="ECO:0000259" key="6">
    <source>
        <dbReference type="PROSITE" id="PS50066"/>
    </source>
</evidence>
<evidence type="ECO:0000256" key="2">
    <source>
        <dbReference type="ARBA" id="ARBA00023015"/>
    </source>
</evidence>
<reference evidence="8" key="2">
    <citation type="submission" date="2025-08" db="UniProtKB">
        <authorList>
            <consortium name="RefSeq"/>
        </authorList>
    </citation>
    <scope>IDENTIFICATION</scope>
</reference>
<dbReference type="Gene3D" id="3.40.1810.10">
    <property type="entry name" value="Transcription factor, MADS-box"/>
    <property type="match status" value="1"/>
</dbReference>
<evidence type="ECO:0000256" key="3">
    <source>
        <dbReference type="ARBA" id="ARBA00023125"/>
    </source>
</evidence>
<evidence type="ECO:0000313" key="8">
    <source>
        <dbReference type="RefSeq" id="XP_015072787.1"/>
    </source>
</evidence>
<dbReference type="CDD" id="cd00265">
    <property type="entry name" value="MADS_MEF2_like"/>
    <property type="match status" value="1"/>
</dbReference>
<name>A0ABM1GLA9_SOLPN</name>
<accession>A0ABM1GLA9</accession>
<dbReference type="PROSITE" id="PS50066">
    <property type="entry name" value="MADS_BOX_2"/>
    <property type="match status" value="1"/>
</dbReference>
<feature type="domain" description="MADS-box" evidence="6">
    <location>
        <begin position="1"/>
        <end position="61"/>
    </location>
</feature>
<dbReference type="RefSeq" id="XP_015072787.1">
    <property type="nucleotide sequence ID" value="XM_015217301.1"/>
</dbReference>
<dbReference type="PANTHER" id="PTHR48019">
    <property type="entry name" value="SERUM RESPONSE FACTOR HOMOLOG"/>
    <property type="match status" value="1"/>
</dbReference>
<dbReference type="SMART" id="SM00432">
    <property type="entry name" value="MADS"/>
    <property type="match status" value="1"/>
</dbReference>
<keyword evidence="5" id="KW-0539">Nucleus</keyword>
<dbReference type="Proteomes" id="UP000694930">
    <property type="component" value="Chromosome 4"/>
</dbReference>
<evidence type="ECO:0000256" key="4">
    <source>
        <dbReference type="ARBA" id="ARBA00023163"/>
    </source>
</evidence>
<protein>
    <submittedName>
        <fullName evidence="8">Agamous-like MADS-box protein AGL104</fullName>
    </submittedName>
</protein>
<keyword evidence="7" id="KW-1185">Reference proteome</keyword>
<dbReference type="Pfam" id="PF00319">
    <property type="entry name" value="SRF-TF"/>
    <property type="match status" value="1"/>
</dbReference>
<dbReference type="SUPFAM" id="SSF55455">
    <property type="entry name" value="SRF-like"/>
    <property type="match status" value="1"/>
</dbReference>
<evidence type="ECO:0000256" key="1">
    <source>
        <dbReference type="ARBA" id="ARBA00004123"/>
    </source>
</evidence>
<evidence type="ECO:0000256" key="5">
    <source>
        <dbReference type="ARBA" id="ARBA00023242"/>
    </source>
</evidence>
<comment type="subcellular location">
    <subcellularLocation>
        <location evidence="1">Nucleus</location>
    </subcellularLocation>
</comment>
<dbReference type="InterPro" id="IPR002100">
    <property type="entry name" value="TF_MADSbox"/>
</dbReference>
<gene>
    <name evidence="8" type="primary">LOC107017011</name>
</gene>
<reference evidence="7" key="1">
    <citation type="journal article" date="2014" name="Nat. Genet.">
        <title>The genome of the stress-tolerant wild tomato species Solanum pennellii.</title>
        <authorList>
            <person name="Bolger A."/>
            <person name="Scossa F."/>
            <person name="Bolger M.E."/>
            <person name="Lanz C."/>
            <person name="Maumus F."/>
            <person name="Tohge T."/>
            <person name="Quesneville H."/>
            <person name="Alseekh S."/>
            <person name="Sorensen I."/>
            <person name="Lichtenstein G."/>
            <person name="Fich E.A."/>
            <person name="Conte M."/>
            <person name="Keller H."/>
            <person name="Schneeberger K."/>
            <person name="Schwacke R."/>
            <person name="Ofner I."/>
            <person name="Vrebalov J."/>
            <person name="Xu Y."/>
            <person name="Osorio S."/>
            <person name="Aflitos S.A."/>
            <person name="Schijlen E."/>
            <person name="Jimenez-Gomez J.M."/>
            <person name="Ryngajllo M."/>
            <person name="Kimura S."/>
            <person name="Kumar R."/>
            <person name="Koenig D."/>
            <person name="Headland L.R."/>
            <person name="Maloof J.N."/>
            <person name="Sinha N."/>
            <person name="van Ham R.C."/>
            <person name="Lankhorst R.K."/>
            <person name="Mao L."/>
            <person name="Vogel A."/>
            <person name="Arsova B."/>
            <person name="Panstruga R."/>
            <person name="Fei Z."/>
            <person name="Rose J.K."/>
            <person name="Zamir D."/>
            <person name="Carrari F."/>
            <person name="Giovannoni J.J."/>
            <person name="Weigel D."/>
            <person name="Usadel B."/>
            <person name="Fernie A.R."/>
        </authorList>
    </citation>
    <scope>NUCLEOTIDE SEQUENCE [LARGE SCALE GENOMIC DNA]</scope>
    <source>
        <strain evidence="7">cv. LA0716</strain>
    </source>
</reference>
<keyword evidence="3" id="KW-0238">DNA-binding</keyword>
<proteinExistence type="predicted"/>
<dbReference type="GeneID" id="107017011"/>
<keyword evidence="4" id="KW-0804">Transcription</keyword>
<sequence>MGRAKIEIKRIENKTNRGVTYSKRRKGLIKKAYELSVLCDTDVALLMFSPTGRLTSFSPKQRIEDVLSHFMNLSERERGRMMHGTNPTAASTTSQIHQELRQEINALLQQIHVAEEKLSMYEPDPGKMTSMEELEACEKQLETLLVSVIKRKMNLSSKVKASEEESNEADLLSYDDAFNQPQIFDYGTTSERNNVFSSTMVPPDIKGSKSNMNVEKEQAINDNNILSWPYMSQFK</sequence>
<keyword evidence="2" id="KW-0805">Transcription regulation</keyword>
<organism evidence="7 8">
    <name type="scientific">Solanum pennellii</name>
    <name type="common">Tomato</name>
    <name type="synonym">Lycopersicon pennellii</name>
    <dbReference type="NCBI Taxonomy" id="28526"/>
    <lineage>
        <taxon>Eukaryota</taxon>
        <taxon>Viridiplantae</taxon>
        <taxon>Streptophyta</taxon>
        <taxon>Embryophyta</taxon>
        <taxon>Tracheophyta</taxon>
        <taxon>Spermatophyta</taxon>
        <taxon>Magnoliopsida</taxon>
        <taxon>eudicotyledons</taxon>
        <taxon>Gunneridae</taxon>
        <taxon>Pentapetalae</taxon>
        <taxon>asterids</taxon>
        <taxon>lamiids</taxon>
        <taxon>Solanales</taxon>
        <taxon>Solanaceae</taxon>
        <taxon>Solanoideae</taxon>
        <taxon>Solaneae</taxon>
        <taxon>Solanum</taxon>
        <taxon>Solanum subgen. Lycopersicon</taxon>
    </lineage>
</organism>
<evidence type="ECO:0000313" key="7">
    <source>
        <dbReference type="Proteomes" id="UP000694930"/>
    </source>
</evidence>
<dbReference type="InterPro" id="IPR050142">
    <property type="entry name" value="MADS-box/MEF2_TF"/>
</dbReference>
<dbReference type="PRINTS" id="PR00404">
    <property type="entry name" value="MADSDOMAIN"/>
</dbReference>
<dbReference type="InterPro" id="IPR036879">
    <property type="entry name" value="TF_MADSbox_sf"/>
</dbReference>